<dbReference type="InterPro" id="IPR039315">
    <property type="entry name" value="CheW"/>
</dbReference>
<name>D9SKD7_CLOC7</name>
<dbReference type="AlphaFoldDB" id="D9SKD7"/>
<keyword evidence="3" id="KW-1185">Reference proteome</keyword>
<gene>
    <name evidence="2" type="ordered locus">Clocel_1689</name>
</gene>
<dbReference type="GO" id="GO:0005829">
    <property type="term" value="C:cytosol"/>
    <property type="evidence" value="ECO:0007669"/>
    <property type="project" value="TreeGrafter"/>
</dbReference>
<organism evidence="2 3">
    <name type="scientific">Clostridium cellulovorans (strain ATCC 35296 / DSM 3052 / OCM 3 / 743B)</name>
    <dbReference type="NCBI Taxonomy" id="573061"/>
    <lineage>
        <taxon>Bacteria</taxon>
        <taxon>Bacillati</taxon>
        <taxon>Bacillota</taxon>
        <taxon>Clostridia</taxon>
        <taxon>Eubacteriales</taxon>
        <taxon>Clostridiaceae</taxon>
        <taxon>Clostridium</taxon>
    </lineage>
</organism>
<dbReference type="STRING" id="573061.Clocel_1689"/>
<sequence length="148" mass="16897">MENREFKILIFSINGIYYATDIMNVERILGYETTTQIPDSPEFIEGVINYEGKILPIINLAKRFNLRGEITTSDSKIIVSNQKHGKYGMIVDLVSEVKDVNTDMMEEAPEVIGGISRRYLKGLVKIEDKIVITLDLEKILTEQEKDLL</sequence>
<dbReference type="InterPro" id="IPR036061">
    <property type="entry name" value="CheW-like_dom_sf"/>
</dbReference>
<dbReference type="Gene3D" id="2.30.30.40">
    <property type="entry name" value="SH3 Domains"/>
    <property type="match status" value="1"/>
</dbReference>
<dbReference type="PROSITE" id="PS50851">
    <property type="entry name" value="CHEW"/>
    <property type="match status" value="1"/>
</dbReference>
<protein>
    <submittedName>
        <fullName evidence="2">CheW protein</fullName>
    </submittedName>
</protein>
<dbReference type="HOGENOM" id="CLU_048995_3_4_9"/>
<dbReference type="KEGG" id="ccb:Clocel_1689"/>
<evidence type="ECO:0000313" key="2">
    <source>
        <dbReference type="EMBL" id="ADL51433.1"/>
    </source>
</evidence>
<dbReference type="GO" id="GO:0006935">
    <property type="term" value="P:chemotaxis"/>
    <property type="evidence" value="ECO:0007669"/>
    <property type="project" value="InterPro"/>
</dbReference>
<dbReference type="SMART" id="SM00260">
    <property type="entry name" value="CheW"/>
    <property type="match status" value="1"/>
</dbReference>
<dbReference type="Pfam" id="PF01584">
    <property type="entry name" value="CheW"/>
    <property type="match status" value="1"/>
</dbReference>
<dbReference type="OrthoDB" id="9794382at2"/>
<dbReference type="Gene3D" id="2.40.50.180">
    <property type="entry name" value="CheA-289, Domain 4"/>
    <property type="match status" value="1"/>
</dbReference>
<reference evidence="2 3" key="1">
    <citation type="submission" date="2010-08" db="EMBL/GenBank/DDBJ databases">
        <title>Complete sequence of Clostridium cellulovorans 743B.</title>
        <authorList>
            <consortium name="US DOE Joint Genome Institute"/>
            <person name="Lucas S."/>
            <person name="Copeland A."/>
            <person name="Lapidus A."/>
            <person name="Cheng J.-F."/>
            <person name="Bruce D."/>
            <person name="Goodwin L."/>
            <person name="Pitluck S."/>
            <person name="Chertkov O."/>
            <person name="Detter J.C."/>
            <person name="Han C."/>
            <person name="Tapia R."/>
            <person name="Land M."/>
            <person name="Hauser L."/>
            <person name="Chang Y.-J."/>
            <person name="Jeffries C."/>
            <person name="Kyrpides N."/>
            <person name="Ivanova N."/>
            <person name="Mikhailova N."/>
            <person name="Hemme C.L."/>
            <person name="Woyke T."/>
        </authorList>
    </citation>
    <scope>NUCLEOTIDE SEQUENCE [LARGE SCALE GENOMIC DNA]</scope>
    <source>
        <strain evidence="3">ATCC 35296 / DSM 3052 / OCM 3 / 743B</strain>
    </source>
</reference>
<dbReference type="Proteomes" id="UP000002730">
    <property type="component" value="Chromosome"/>
</dbReference>
<evidence type="ECO:0000259" key="1">
    <source>
        <dbReference type="PROSITE" id="PS50851"/>
    </source>
</evidence>
<dbReference type="SUPFAM" id="SSF50341">
    <property type="entry name" value="CheW-like"/>
    <property type="match status" value="1"/>
</dbReference>
<dbReference type="EMBL" id="CP002160">
    <property type="protein sequence ID" value="ADL51433.1"/>
    <property type="molecule type" value="Genomic_DNA"/>
</dbReference>
<dbReference type="RefSeq" id="WP_010077355.1">
    <property type="nucleotide sequence ID" value="NC_014393.1"/>
</dbReference>
<feature type="domain" description="CheW-like" evidence="1">
    <location>
        <begin position="5"/>
        <end position="145"/>
    </location>
</feature>
<evidence type="ECO:0000313" key="3">
    <source>
        <dbReference type="Proteomes" id="UP000002730"/>
    </source>
</evidence>
<proteinExistence type="predicted"/>
<dbReference type="PANTHER" id="PTHR22617:SF23">
    <property type="entry name" value="CHEMOTAXIS PROTEIN CHEW"/>
    <property type="match status" value="1"/>
</dbReference>
<dbReference type="InterPro" id="IPR002545">
    <property type="entry name" value="CheW-lke_dom"/>
</dbReference>
<dbReference type="eggNOG" id="COG0835">
    <property type="taxonomic scope" value="Bacteria"/>
</dbReference>
<accession>D9SKD7</accession>
<dbReference type="GO" id="GO:0007165">
    <property type="term" value="P:signal transduction"/>
    <property type="evidence" value="ECO:0007669"/>
    <property type="project" value="InterPro"/>
</dbReference>
<dbReference type="PANTHER" id="PTHR22617">
    <property type="entry name" value="CHEMOTAXIS SENSOR HISTIDINE KINASE-RELATED"/>
    <property type="match status" value="1"/>
</dbReference>